<keyword evidence="4 6" id="KW-1133">Transmembrane helix</keyword>
<keyword evidence="10" id="KW-1185">Reference proteome</keyword>
<evidence type="ECO:0000313" key="7">
    <source>
        <dbReference type="EMBL" id="AXH12683.1"/>
    </source>
</evidence>
<dbReference type="InterPro" id="IPR006696">
    <property type="entry name" value="DUF423"/>
</dbReference>
<reference evidence="8 10" key="1">
    <citation type="submission" date="2017-10" db="EMBL/GenBank/DDBJ databases">
        <title>Genomics of the genus Arcobacter.</title>
        <authorList>
            <person name="Perez-Cataluna A."/>
            <person name="Figueras M.J."/>
        </authorList>
    </citation>
    <scope>NUCLEOTIDE SEQUENCE [LARGE SCALE GENOMIC DNA]</scope>
    <source>
        <strain evidence="8 10">CECT 7835</strain>
    </source>
</reference>
<evidence type="ECO:0000256" key="1">
    <source>
        <dbReference type="ARBA" id="ARBA00004141"/>
    </source>
</evidence>
<feature type="transmembrane region" description="Helical" evidence="6">
    <location>
        <begin position="50"/>
        <end position="67"/>
    </location>
</feature>
<dbReference type="AlphaFoldDB" id="A0AAX2AAQ0"/>
<accession>A0AAX2AAQ0</accession>
<dbReference type="Pfam" id="PF04241">
    <property type="entry name" value="DUF423"/>
    <property type="match status" value="1"/>
</dbReference>
<dbReference type="RefSeq" id="WP_114839509.1">
    <property type="nucleotide sequence ID" value="NZ_CP031217.1"/>
</dbReference>
<proteinExistence type="inferred from homology"/>
<evidence type="ECO:0000256" key="5">
    <source>
        <dbReference type="ARBA" id="ARBA00023136"/>
    </source>
</evidence>
<comment type="subcellular location">
    <subcellularLocation>
        <location evidence="1">Membrane</location>
        <topology evidence="1">Multi-pass membrane protein</topology>
    </subcellularLocation>
</comment>
<evidence type="ECO:0000256" key="4">
    <source>
        <dbReference type="ARBA" id="ARBA00022989"/>
    </source>
</evidence>
<gene>
    <name evidence="7" type="ORF">ABIV_1693</name>
    <name evidence="8" type="ORF">CRV05_03730</name>
</gene>
<evidence type="ECO:0000313" key="9">
    <source>
        <dbReference type="Proteomes" id="UP000253850"/>
    </source>
</evidence>
<dbReference type="KEGG" id="hbv:ABIV_1693"/>
<feature type="transmembrane region" description="Helical" evidence="6">
    <location>
        <begin position="102"/>
        <end position="126"/>
    </location>
</feature>
<dbReference type="PANTHER" id="PTHR43461">
    <property type="entry name" value="TRANSMEMBRANE PROTEIN 256"/>
    <property type="match status" value="1"/>
</dbReference>
<name>A0AAX2AAQ0_9BACT</name>
<evidence type="ECO:0000313" key="10">
    <source>
        <dbReference type="Proteomes" id="UP000289193"/>
    </source>
</evidence>
<sequence>MEINKNVRFFLTISSIMMALAIAIGAFGAHGLKSIVSEQLLVTYNTGVEYHFYNTLGLFAATFMIYLKPESKSVRVSAWLILIGMIIFSFSLYALVLLNMPILGAITPIGGTLLIIAWIMLAISFYKEK</sequence>
<evidence type="ECO:0000256" key="3">
    <source>
        <dbReference type="ARBA" id="ARBA00022692"/>
    </source>
</evidence>
<keyword evidence="5 6" id="KW-0472">Membrane</keyword>
<evidence type="ECO:0000256" key="2">
    <source>
        <dbReference type="ARBA" id="ARBA00009694"/>
    </source>
</evidence>
<dbReference type="PANTHER" id="PTHR43461:SF1">
    <property type="entry name" value="TRANSMEMBRANE PROTEIN 256"/>
    <property type="match status" value="1"/>
</dbReference>
<dbReference type="EMBL" id="PDKM01000002">
    <property type="protein sequence ID" value="RXK10393.1"/>
    <property type="molecule type" value="Genomic_DNA"/>
</dbReference>
<protein>
    <submittedName>
        <fullName evidence="7">DUF423 domain-containing membrane protein</fullName>
    </submittedName>
    <submittedName>
        <fullName evidence="8">DUF423 domain-containing protein</fullName>
    </submittedName>
</protein>
<comment type="similarity">
    <text evidence="2">Belongs to the UPF0382 family.</text>
</comment>
<evidence type="ECO:0000256" key="6">
    <source>
        <dbReference type="SAM" id="Phobius"/>
    </source>
</evidence>
<dbReference type="EMBL" id="CP031217">
    <property type="protein sequence ID" value="AXH12683.1"/>
    <property type="molecule type" value="Genomic_DNA"/>
</dbReference>
<feature type="transmembrane region" description="Helical" evidence="6">
    <location>
        <begin position="7"/>
        <end position="30"/>
    </location>
</feature>
<dbReference type="GO" id="GO:0005886">
    <property type="term" value="C:plasma membrane"/>
    <property type="evidence" value="ECO:0007669"/>
    <property type="project" value="TreeGrafter"/>
</dbReference>
<evidence type="ECO:0000313" key="8">
    <source>
        <dbReference type="EMBL" id="RXK10393.1"/>
    </source>
</evidence>
<reference evidence="7 9" key="2">
    <citation type="submission" date="2018-07" db="EMBL/GenBank/DDBJ databases">
        <title>Complete genome of the Arcobacter bivalviorum type strain LMG 26154.</title>
        <authorList>
            <person name="Miller W.G."/>
            <person name="Yee E."/>
            <person name="Bono J.L."/>
        </authorList>
    </citation>
    <scope>NUCLEOTIDE SEQUENCE [LARGE SCALE GENOMIC DNA]</scope>
    <source>
        <strain evidence="7 9">LMG 26154</strain>
    </source>
</reference>
<keyword evidence="3 6" id="KW-0812">Transmembrane</keyword>
<dbReference type="Proteomes" id="UP000289193">
    <property type="component" value="Unassembled WGS sequence"/>
</dbReference>
<dbReference type="Proteomes" id="UP000253850">
    <property type="component" value="Chromosome"/>
</dbReference>
<organism evidence="8 10">
    <name type="scientific">Halarcobacter bivalviorum</name>
    <dbReference type="NCBI Taxonomy" id="663364"/>
    <lineage>
        <taxon>Bacteria</taxon>
        <taxon>Pseudomonadati</taxon>
        <taxon>Campylobacterota</taxon>
        <taxon>Epsilonproteobacteria</taxon>
        <taxon>Campylobacterales</taxon>
        <taxon>Arcobacteraceae</taxon>
        <taxon>Halarcobacter</taxon>
    </lineage>
</organism>
<feature type="transmembrane region" description="Helical" evidence="6">
    <location>
        <begin position="79"/>
        <end position="96"/>
    </location>
</feature>